<name>A0A317WC04_9EURO</name>
<sequence length="90" mass="9457">MVRAPSLSLSLSLSFSLSSRTFRTPRGSAHTLAPSILDSSDHWPNNQLATNDRPKSSTSGCDHGDWATRLSNGEGGASVQDPSADCSLLA</sequence>
<evidence type="ECO:0000313" key="3">
    <source>
        <dbReference type="Proteomes" id="UP000247233"/>
    </source>
</evidence>
<evidence type="ECO:0000313" key="2">
    <source>
        <dbReference type="EMBL" id="PWY83475.1"/>
    </source>
</evidence>
<reference evidence="2 3" key="1">
    <citation type="submission" date="2016-12" db="EMBL/GenBank/DDBJ databases">
        <title>The genomes of Aspergillus section Nigri reveals drivers in fungal speciation.</title>
        <authorList>
            <consortium name="DOE Joint Genome Institute"/>
            <person name="Vesth T.C."/>
            <person name="Nybo J."/>
            <person name="Theobald S."/>
            <person name="Brandl J."/>
            <person name="Frisvad J.C."/>
            <person name="Nielsen K.F."/>
            <person name="Lyhne E.K."/>
            <person name="Kogle M.E."/>
            <person name="Kuo A."/>
            <person name="Riley R."/>
            <person name="Clum A."/>
            <person name="Nolan M."/>
            <person name="Lipzen A."/>
            <person name="Salamov A."/>
            <person name="Henrissat B."/>
            <person name="Wiebenga A."/>
            <person name="De Vries R.P."/>
            <person name="Grigoriev I.V."/>
            <person name="Mortensen U.H."/>
            <person name="Andersen M.R."/>
            <person name="Baker S.E."/>
        </authorList>
    </citation>
    <scope>NUCLEOTIDE SEQUENCE [LARGE SCALE GENOMIC DNA]</scope>
    <source>
        <strain evidence="2 3">CBS 117.55</strain>
    </source>
</reference>
<feature type="region of interest" description="Disordered" evidence="1">
    <location>
        <begin position="23"/>
        <end position="90"/>
    </location>
</feature>
<accession>A0A317WC04</accession>
<dbReference type="EMBL" id="MSFL01000010">
    <property type="protein sequence ID" value="PWY83475.1"/>
    <property type="molecule type" value="Genomic_DNA"/>
</dbReference>
<organism evidence="2 3">
    <name type="scientific">Aspergillus heteromorphus CBS 117.55</name>
    <dbReference type="NCBI Taxonomy" id="1448321"/>
    <lineage>
        <taxon>Eukaryota</taxon>
        <taxon>Fungi</taxon>
        <taxon>Dikarya</taxon>
        <taxon>Ascomycota</taxon>
        <taxon>Pezizomycotina</taxon>
        <taxon>Eurotiomycetes</taxon>
        <taxon>Eurotiomycetidae</taxon>
        <taxon>Eurotiales</taxon>
        <taxon>Aspergillaceae</taxon>
        <taxon>Aspergillus</taxon>
        <taxon>Aspergillus subgen. Circumdati</taxon>
    </lineage>
</organism>
<proteinExistence type="predicted"/>
<dbReference type="VEuPathDB" id="FungiDB:BO70DRAFT_26830"/>
<keyword evidence="3" id="KW-1185">Reference proteome</keyword>
<dbReference type="GeneID" id="37061191"/>
<gene>
    <name evidence="2" type="ORF">BO70DRAFT_26830</name>
</gene>
<dbReference type="RefSeq" id="XP_025399918.1">
    <property type="nucleotide sequence ID" value="XM_025538954.1"/>
</dbReference>
<evidence type="ECO:0000256" key="1">
    <source>
        <dbReference type="SAM" id="MobiDB-lite"/>
    </source>
</evidence>
<dbReference type="Proteomes" id="UP000247233">
    <property type="component" value="Unassembled WGS sequence"/>
</dbReference>
<feature type="compositionally biased region" description="Polar residues" evidence="1">
    <location>
        <begin position="42"/>
        <end position="60"/>
    </location>
</feature>
<protein>
    <submittedName>
        <fullName evidence="2">Uncharacterized protein</fullName>
    </submittedName>
</protein>
<dbReference type="AlphaFoldDB" id="A0A317WC04"/>
<comment type="caution">
    <text evidence="2">The sequence shown here is derived from an EMBL/GenBank/DDBJ whole genome shotgun (WGS) entry which is preliminary data.</text>
</comment>